<proteinExistence type="predicted"/>
<evidence type="ECO:0000259" key="2">
    <source>
        <dbReference type="PROSITE" id="PS50995"/>
    </source>
</evidence>
<feature type="domain" description="HTH marR-type" evidence="2">
    <location>
        <begin position="28"/>
        <end position="160"/>
    </location>
</feature>
<protein>
    <submittedName>
        <fullName evidence="3">MarR family transcriptional regulator</fullName>
    </submittedName>
</protein>
<dbReference type="GO" id="GO:0006950">
    <property type="term" value="P:response to stress"/>
    <property type="evidence" value="ECO:0007669"/>
    <property type="project" value="TreeGrafter"/>
</dbReference>
<evidence type="ECO:0000313" key="4">
    <source>
        <dbReference type="Proteomes" id="UP000580043"/>
    </source>
</evidence>
<organism evidence="3 4">
    <name type="scientific">Zoogloea dura</name>
    <dbReference type="NCBI Taxonomy" id="2728840"/>
    <lineage>
        <taxon>Bacteria</taxon>
        <taxon>Pseudomonadati</taxon>
        <taxon>Pseudomonadota</taxon>
        <taxon>Betaproteobacteria</taxon>
        <taxon>Rhodocyclales</taxon>
        <taxon>Zoogloeaceae</taxon>
        <taxon>Zoogloea</taxon>
    </lineage>
</organism>
<dbReference type="PROSITE" id="PS50995">
    <property type="entry name" value="HTH_MARR_2"/>
    <property type="match status" value="1"/>
</dbReference>
<keyword evidence="4" id="KW-1185">Reference proteome</keyword>
<dbReference type="EMBL" id="JABBGA010000003">
    <property type="protein sequence ID" value="NML25160.1"/>
    <property type="molecule type" value="Genomic_DNA"/>
</dbReference>
<comment type="caution">
    <text evidence="3">The sequence shown here is derived from an EMBL/GenBank/DDBJ whole genome shotgun (WGS) entry which is preliminary data.</text>
</comment>
<dbReference type="GO" id="GO:0003700">
    <property type="term" value="F:DNA-binding transcription factor activity"/>
    <property type="evidence" value="ECO:0007669"/>
    <property type="project" value="InterPro"/>
</dbReference>
<name>A0A848G255_9RHOO</name>
<evidence type="ECO:0000256" key="1">
    <source>
        <dbReference type="SAM" id="MobiDB-lite"/>
    </source>
</evidence>
<dbReference type="PANTHER" id="PTHR33164:SF43">
    <property type="entry name" value="HTH-TYPE TRANSCRIPTIONAL REPRESSOR YETL"/>
    <property type="match status" value="1"/>
</dbReference>
<dbReference type="InterPro" id="IPR036388">
    <property type="entry name" value="WH-like_DNA-bd_sf"/>
</dbReference>
<dbReference type="Pfam" id="PF12802">
    <property type="entry name" value="MarR_2"/>
    <property type="match status" value="1"/>
</dbReference>
<dbReference type="Proteomes" id="UP000580043">
    <property type="component" value="Unassembled WGS sequence"/>
</dbReference>
<dbReference type="InterPro" id="IPR000835">
    <property type="entry name" value="HTH_MarR-typ"/>
</dbReference>
<dbReference type="AlphaFoldDB" id="A0A848G255"/>
<dbReference type="SMART" id="SM00347">
    <property type="entry name" value="HTH_MARR"/>
    <property type="match status" value="1"/>
</dbReference>
<feature type="region of interest" description="Disordered" evidence="1">
    <location>
        <begin position="1"/>
        <end position="22"/>
    </location>
</feature>
<sequence>MRKSSVSITPAPVSPLIPGPGEGKRGVEGHVGYLLRQAAAAYRLRMERALADLGVTPPQFSVLTMLVAYPGLSGADLARLSLLTPQTVSLIVANLERSEAIVRHPHPTHGRVRVIEVSAAGRALLERCKERVRTIEKGLLEGLPSDEEQVIRRWLVKIAREEATVSGEGKPGADMA</sequence>
<dbReference type="PANTHER" id="PTHR33164">
    <property type="entry name" value="TRANSCRIPTIONAL REGULATOR, MARR FAMILY"/>
    <property type="match status" value="1"/>
</dbReference>
<dbReference type="SUPFAM" id="SSF46785">
    <property type="entry name" value="Winged helix' DNA-binding domain"/>
    <property type="match status" value="1"/>
</dbReference>
<dbReference type="RefSeq" id="WP_169144804.1">
    <property type="nucleotide sequence ID" value="NZ_JABBGA010000003.1"/>
</dbReference>
<reference evidence="3 4" key="1">
    <citation type="submission" date="2020-04" db="EMBL/GenBank/DDBJ databases">
        <title>Zoogloea sp. G-4-1-14 isolated from soil.</title>
        <authorList>
            <person name="Dahal R.H."/>
        </authorList>
    </citation>
    <scope>NUCLEOTIDE SEQUENCE [LARGE SCALE GENOMIC DNA]</scope>
    <source>
        <strain evidence="3 4">G-4-1-14</strain>
    </source>
</reference>
<evidence type="ECO:0000313" key="3">
    <source>
        <dbReference type="EMBL" id="NML25160.1"/>
    </source>
</evidence>
<dbReference type="Gene3D" id="1.10.10.10">
    <property type="entry name" value="Winged helix-like DNA-binding domain superfamily/Winged helix DNA-binding domain"/>
    <property type="match status" value="1"/>
</dbReference>
<dbReference type="InterPro" id="IPR039422">
    <property type="entry name" value="MarR/SlyA-like"/>
</dbReference>
<accession>A0A848G255</accession>
<gene>
    <name evidence="3" type="ORF">HHL15_05370</name>
</gene>
<dbReference type="InterPro" id="IPR036390">
    <property type="entry name" value="WH_DNA-bd_sf"/>
</dbReference>